<evidence type="ECO:0000313" key="4">
    <source>
        <dbReference type="EMBL" id="HHK69112.1"/>
    </source>
</evidence>
<accession>A0A7C5QFE4</accession>
<dbReference type="InterPro" id="IPR016208">
    <property type="entry name" value="Ald_Oxase/xanthine_DH-like"/>
</dbReference>
<dbReference type="SUPFAM" id="SSF56003">
    <property type="entry name" value="Molybdenum cofactor-binding domain"/>
    <property type="match status" value="1"/>
</dbReference>
<dbReference type="PANTHER" id="PTHR11908">
    <property type="entry name" value="XANTHINE DEHYDROGENASE"/>
    <property type="match status" value="1"/>
</dbReference>
<dbReference type="Gene3D" id="3.90.1170.50">
    <property type="entry name" value="Aldehyde oxidase/xanthine dehydrogenase, a/b hammerhead"/>
    <property type="match status" value="1"/>
</dbReference>
<dbReference type="Gene3D" id="3.30.365.10">
    <property type="entry name" value="Aldehyde oxidase/xanthine dehydrogenase, molybdopterin binding domain"/>
    <property type="match status" value="4"/>
</dbReference>
<dbReference type="GO" id="GO:0005506">
    <property type="term" value="F:iron ion binding"/>
    <property type="evidence" value="ECO:0007669"/>
    <property type="project" value="InterPro"/>
</dbReference>
<dbReference type="InterPro" id="IPR000674">
    <property type="entry name" value="Ald_Oxase/Xan_DH_a/b"/>
</dbReference>
<dbReference type="SUPFAM" id="SSF54665">
    <property type="entry name" value="CO dehydrogenase molybdoprotein N-domain-like"/>
    <property type="match status" value="1"/>
</dbReference>
<protein>
    <submittedName>
        <fullName evidence="4">Xanthine dehydrogenase family protein molybdopterin-binding subunit</fullName>
    </submittedName>
</protein>
<dbReference type="InterPro" id="IPR008274">
    <property type="entry name" value="AldOxase/xan_DH_MoCoBD1"/>
</dbReference>
<sequence length="754" mass="82153">MMLVGKAVKRINDRRFLQGSAQYVADIRLPGMLYMHVVRSRYAHARIRSIDVNKAYKHGARAVYTYDDIDNVEIDLEPAEGANLVHQRVLATGKTRYVGEPVAVVVSDSLTNCLDAAEQVEVVYDPLPAVLDPFKAMDPGSPLVHEEIGTNVYFTWSKQVGNVEESFSKADVIVQTQMWIQRVAPSPMEPRCTVANYNPSNNSFTLYASSQNPHRLRSFVAKKLGVSENAVRVIAPDVGGGFGSKLSIYPEDILAPMLSKKLQKPIAWVETRMENFYATAHGRDMHGKIELALSRQGKIKGLKAEITADIGAYPYGFAKAMPLTACRMITGCYKINNASVKAVGVFTNKTPIAPYRGAGRPEAAYFIERAVEKAAARLGIDPADIRRINFIKPDEFPYDNGLGMVYDTGDYGKALDRLLTISNYKHLREKQTELRQKGVLVGIGLSTYVEVSNFLPQPAYVRIERDGSLFIYSGTSPHGQGGETAFAQIASDTLGIPLDKITVAHSDTSLGPPGNGTAGSWTLASGGNAVLAACRRIREKMMRIAAHMLECRIEDLEFVDGVFRVRDDSGRRLSVEHIARAAYDINGLPEDVEPGLEAVTHYVPELTFPFGAHLAIVEVDAETGQVFLRKVVMVNDCGEVVNPMLVDGQVVGGAAQAIGQALFESLEYDANGTLLTASFADYLIPTAAEMPDILTDRTVTPAPNPLGAKGVGEASTIGLAQAVVNAVEDALGRSVEKTPLTPYMVWSILHAFEK</sequence>
<dbReference type="Pfam" id="PF20256">
    <property type="entry name" value="MoCoBD_2"/>
    <property type="match status" value="1"/>
</dbReference>
<evidence type="ECO:0000256" key="2">
    <source>
        <dbReference type="ARBA" id="ARBA00023002"/>
    </source>
</evidence>
<comment type="caution">
    <text evidence="4">The sequence shown here is derived from an EMBL/GenBank/DDBJ whole genome shotgun (WGS) entry which is preliminary data.</text>
</comment>
<feature type="domain" description="Aldehyde oxidase/xanthine dehydrogenase a/b hammerhead" evidence="3">
    <location>
        <begin position="18"/>
        <end position="128"/>
    </location>
</feature>
<dbReference type="SMART" id="SM01008">
    <property type="entry name" value="Ald_Xan_dh_C"/>
    <property type="match status" value="1"/>
</dbReference>
<dbReference type="Pfam" id="PF01315">
    <property type="entry name" value="Ald_Xan_dh_C"/>
    <property type="match status" value="1"/>
</dbReference>
<dbReference type="InterPro" id="IPR046867">
    <property type="entry name" value="AldOxase/xan_DH_MoCoBD2"/>
</dbReference>
<dbReference type="InterPro" id="IPR037165">
    <property type="entry name" value="AldOxase/xan_DH_Mopterin-bd_sf"/>
</dbReference>
<keyword evidence="1" id="KW-0500">Molybdenum</keyword>
<dbReference type="InterPro" id="IPR036856">
    <property type="entry name" value="Ald_Oxase/Xan_DH_a/b_sf"/>
</dbReference>
<keyword evidence="2" id="KW-0560">Oxidoreductase</keyword>
<name>A0A7C5QFE4_CALS0</name>
<dbReference type="EMBL" id="DRWN01000068">
    <property type="protein sequence ID" value="HHK69112.1"/>
    <property type="molecule type" value="Genomic_DNA"/>
</dbReference>
<reference evidence="4" key="1">
    <citation type="journal article" date="2020" name="mSystems">
        <title>Genome- and Community-Level Interaction Insights into Carbon Utilization and Element Cycling Functions of Hydrothermarchaeota in Hydrothermal Sediment.</title>
        <authorList>
            <person name="Zhou Z."/>
            <person name="Liu Y."/>
            <person name="Xu W."/>
            <person name="Pan J."/>
            <person name="Luo Z.H."/>
            <person name="Li M."/>
        </authorList>
    </citation>
    <scope>NUCLEOTIDE SEQUENCE [LARGE SCALE GENOMIC DNA]</scope>
    <source>
        <strain evidence="4">SpSt-1056</strain>
    </source>
</reference>
<dbReference type="PANTHER" id="PTHR11908:SF132">
    <property type="entry name" value="ALDEHYDE OXIDASE 1-RELATED"/>
    <property type="match status" value="1"/>
</dbReference>
<dbReference type="GO" id="GO:0016491">
    <property type="term" value="F:oxidoreductase activity"/>
    <property type="evidence" value="ECO:0007669"/>
    <property type="project" value="UniProtKB-KW"/>
</dbReference>
<proteinExistence type="predicted"/>
<dbReference type="AlphaFoldDB" id="A0A7C5QFE4"/>
<evidence type="ECO:0000256" key="1">
    <source>
        <dbReference type="ARBA" id="ARBA00022505"/>
    </source>
</evidence>
<dbReference type="Pfam" id="PF02738">
    <property type="entry name" value="MoCoBD_1"/>
    <property type="match status" value="1"/>
</dbReference>
<organism evidence="4">
    <name type="scientific">Caldiarchaeum subterraneum</name>
    <dbReference type="NCBI Taxonomy" id="311458"/>
    <lineage>
        <taxon>Archaea</taxon>
        <taxon>Nitrososphaerota</taxon>
        <taxon>Candidatus Caldarchaeales</taxon>
        <taxon>Candidatus Caldarchaeaceae</taxon>
        <taxon>Candidatus Caldarchaeum</taxon>
    </lineage>
</organism>
<evidence type="ECO:0000259" key="3">
    <source>
        <dbReference type="SMART" id="SM01008"/>
    </source>
</evidence>
<gene>
    <name evidence="4" type="ORF">ENM11_08220</name>
</gene>